<organism evidence="1 2">
    <name type="scientific">Tolypocladium ophioglossoides (strain CBS 100239)</name>
    <name type="common">Snaketongue truffleclub</name>
    <name type="synonym">Elaphocordyceps ophioglossoides</name>
    <dbReference type="NCBI Taxonomy" id="1163406"/>
    <lineage>
        <taxon>Eukaryota</taxon>
        <taxon>Fungi</taxon>
        <taxon>Dikarya</taxon>
        <taxon>Ascomycota</taxon>
        <taxon>Pezizomycotina</taxon>
        <taxon>Sordariomycetes</taxon>
        <taxon>Hypocreomycetidae</taxon>
        <taxon>Hypocreales</taxon>
        <taxon>Ophiocordycipitaceae</taxon>
        <taxon>Tolypocladium</taxon>
    </lineage>
</organism>
<dbReference type="EMBL" id="LFRF01000024">
    <property type="protein sequence ID" value="KND88583.1"/>
    <property type="molecule type" value="Genomic_DNA"/>
</dbReference>
<name>A0A0L0N391_TOLOC</name>
<dbReference type="STRING" id="1163406.A0A0L0N391"/>
<comment type="caution">
    <text evidence="1">The sequence shown here is derived from an EMBL/GenBank/DDBJ whole genome shotgun (WGS) entry which is preliminary data.</text>
</comment>
<evidence type="ECO:0000313" key="2">
    <source>
        <dbReference type="Proteomes" id="UP000036947"/>
    </source>
</evidence>
<protein>
    <submittedName>
        <fullName evidence="1">Uncharacterized protein</fullName>
    </submittedName>
</protein>
<evidence type="ECO:0000313" key="1">
    <source>
        <dbReference type="EMBL" id="KND88583.1"/>
    </source>
</evidence>
<sequence>MPGEAQILTSVPDGLLALLTERLPSSLTILRRLQLATRETGSAPHARIIVASDSGRLEDGSAKPRAFTVVYVNCSAAPETQMFMYSTLEDKSQGAISDDDRSEHGAQLDSVMEVLIRLRTEFDLESISPNCLLLGGLHSDVRAILEKSGRVRPRPSGYYDKWLFRVEGLPQSELPLPEGMHWDGATLADCMLVVSRTHLPRTAETLSTLPSLMIKLEDETPIAWAFLGVDGSLSSLH</sequence>
<gene>
    <name evidence="1" type="ORF">TOPH_06681</name>
</gene>
<keyword evidence="2" id="KW-1185">Reference proteome</keyword>
<dbReference type="OrthoDB" id="61870at2759"/>
<reference evidence="1 2" key="1">
    <citation type="journal article" date="2015" name="BMC Genomics">
        <title>The genome of the truffle-parasite Tolypocladium ophioglossoides and the evolution of antifungal peptaibiotics.</title>
        <authorList>
            <person name="Quandt C.A."/>
            <person name="Bushley K.E."/>
            <person name="Spatafora J.W."/>
        </authorList>
    </citation>
    <scope>NUCLEOTIDE SEQUENCE [LARGE SCALE GENOMIC DNA]</scope>
    <source>
        <strain evidence="1 2">CBS 100239</strain>
    </source>
</reference>
<dbReference type="AlphaFoldDB" id="A0A0L0N391"/>
<dbReference type="Proteomes" id="UP000036947">
    <property type="component" value="Unassembled WGS sequence"/>
</dbReference>
<proteinExistence type="predicted"/>
<accession>A0A0L0N391</accession>